<dbReference type="GO" id="GO:0005829">
    <property type="term" value="C:cytosol"/>
    <property type="evidence" value="ECO:0007669"/>
    <property type="project" value="TreeGrafter"/>
</dbReference>
<dbReference type="InterPro" id="IPR050883">
    <property type="entry name" value="PNGase"/>
</dbReference>
<dbReference type="GO" id="GO:0005634">
    <property type="term" value="C:nucleus"/>
    <property type="evidence" value="ECO:0007669"/>
    <property type="project" value="TreeGrafter"/>
</dbReference>
<accession>F2S527</accession>
<dbReference type="InterPro" id="IPR018325">
    <property type="entry name" value="Rad4/PNGase_transGLS-fold"/>
</dbReference>
<dbReference type="HOGENOM" id="CLU_031058_1_0_1"/>
<protein>
    <submittedName>
        <fullName evidence="3">Peptidase</fullName>
    </submittedName>
</protein>
<feature type="region of interest" description="Disordered" evidence="1">
    <location>
        <begin position="1"/>
        <end position="20"/>
    </location>
</feature>
<feature type="region of interest" description="Disordered" evidence="1">
    <location>
        <begin position="26"/>
        <end position="88"/>
    </location>
</feature>
<keyword evidence="4" id="KW-1185">Reference proteome</keyword>
<evidence type="ECO:0000313" key="4">
    <source>
        <dbReference type="Proteomes" id="UP000009172"/>
    </source>
</evidence>
<feature type="compositionally biased region" description="Polar residues" evidence="1">
    <location>
        <begin position="304"/>
        <end position="319"/>
    </location>
</feature>
<dbReference type="AlphaFoldDB" id="F2S527"/>
<sequence>MTDRSRRPAGSGSAVDASELARQFEQLLRTRRLNTLQERSRSRTSSPMPSSSTPASPSPHHPHHHSQHAHGRPLPSQPPSYSSIRSFPIFPTPPQDSASLKFRNLLHVLSVTPMKYENPGLLDEALSHVPLDRLYAEAEEECQILQAEAASMGENVKPTWGYQDCVIKALLRWIHVDACEEAWDNPRLYTEGWNRRMAYCIAFSIDGATDVTRRYVRNPAKHGLDRSRAPDEVLLWVIHEIRRMRRENLSKEERRRLVKEDEREERELRGYVAQSIATELSRLNPNGVSAPAPGDEVKVPVSAAATTTGQSGVERTGQPNPDPSRRHR</sequence>
<name>F2S527_TRIT1</name>
<reference evidence="4" key="1">
    <citation type="journal article" date="2012" name="MBio">
        <title>Comparative genome analysis of Trichophyton rubrum and related dermatophytes reveals candidate genes involved in infection.</title>
        <authorList>
            <person name="Martinez D.A."/>
            <person name="Oliver B.G."/>
            <person name="Graeser Y."/>
            <person name="Goldberg J.M."/>
            <person name="Li W."/>
            <person name="Martinez-Rossi N.M."/>
            <person name="Monod M."/>
            <person name="Shelest E."/>
            <person name="Barton R.C."/>
            <person name="Birch E."/>
            <person name="Brakhage A.A."/>
            <person name="Chen Z."/>
            <person name="Gurr S.J."/>
            <person name="Heiman D."/>
            <person name="Heitman J."/>
            <person name="Kosti I."/>
            <person name="Rossi A."/>
            <person name="Saif S."/>
            <person name="Samalova M."/>
            <person name="Saunders C.W."/>
            <person name="Shea T."/>
            <person name="Summerbell R.C."/>
            <person name="Xu J."/>
            <person name="Young S."/>
            <person name="Zeng Q."/>
            <person name="Birren B.W."/>
            <person name="Cuomo C.A."/>
            <person name="White T.C."/>
        </authorList>
    </citation>
    <scope>NUCLEOTIDE SEQUENCE [LARGE SCALE GENOMIC DNA]</scope>
    <source>
        <strain evidence="4">CBS 112818</strain>
    </source>
</reference>
<dbReference type="InterPro" id="IPR038765">
    <property type="entry name" value="Papain-like_cys_pep_sf"/>
</dbReference>
<dbReference type="PANTHER" id="PTHR12143:SF19">
    <property type="entry name" value="PEPTIDE-N(4)-(N-ACETYL-BETA-GLUCOSAMINYL)ASPARAGINE AMIDASE"/>
    <property type="match status" value="1"/>
</dbReference>
<gene>
    <name evidence="3" type="ORF">TESG_06156</name>
</gene>
<dbReference type="OrthoDB" id="409136at2759"/>
<dbReference type="EMBL" id="GG698513">
    <property type="protein sequence ID" value="EGD98676.1"/>
    <property type="molecule type" value="Genomic_DNA"/>
</dbReference>
<dbReference type="Proteomes" id="UP000009172">
    <property type="component" value="Unassembled WGS sequence"/>
</dbReference>
<organism evidence="3 4">
    <name type="scientific">Trichophyton tonsurans (strain CBS 112818)</name>
    <name type="common">Scalp ringworm fungus</name>
    <dbReference type="NCBI Taxonomy" id="647933"/>
    <lineage>
        <taxon>Eukaryota</taxon>
        <taxon>Fungi</taxon>
        <taxon>Dikarya</taxon>
        <taxon>Ascomycota</taxon>
        <taxon>Pezizomycotina</taxon>
        <taxon>Eurotiomycetes</taxon>
        <taxon>Eurotiomycetidae</taxon>
        <taxon>Onygenales</taxon>
        <taxon>Arthrodermataceae</taxon>
        <taxon>Trichophyton</taxon>
    </lineage>
</organism>
<dbReference type="GO" id="GO:0006516">
    <property type="term" value="P:glycoprotein catabolic process"/>
    <property type="evidence" value="ECO:0007669"/>
    <property type="project" value="TreeGrafter"/>
</dbReference>
<evidence type="ECO:0000256" key="1">
    <source>
        <dbReference type="SAM" id="MobiDB-lite"/>
    </source>
</evidence>
<feature type="compositionally biased region" description="Low complexity" evidence="1">
    <location>
        <begin position="33"/>
        <end position="55"/>
    </location>
</feature>
<feature type="region of interest" description="Disordered" evidence="1">
    <location>
        <begin position="281"/>
        <end position="328"/>
    </location>
</feature>
<proteinExistence type="predicted"/>
<feature type="domain" description="Rad4/PNGase transglutaminase-like fold" evidence="2">
    <location>
        <begin position="172"/>
        <end position="268"/>
    </location>
</feature>
<evidence type="ECO:0000259" key="2">
    <source>
        <dbReference type="Pfam" id="PF03835"/>
    </source>
</evidence>
<dbReference type="SUPFAM" id="SSF54001">
    <property type="entry name" value="Cysteine proteinases"/>
    <property type="match status" value="1"/>
</dbReference>
<evidence type="ECO:0000313" key="3">
    <source>
        <dbReference type="EMBL" id="EGD98676.1"/>
    </source>
</evidence>
<feature type="compositionally biased region" description="Basic residues" evidence="1">
    <location>
        <begin position="60"/>
        <end position="71"/>
    </location>
</feature>
<dbReference type="PANTHER" id="PTHR12143">
    <property type="entry name" value="PEPTIDE N-GLYCANASE PNGASE -RELATED"/>
    <property type="match status" value="1"/>
</dbReference>
<dbReference type="GO" id="GO:0000224">
    <property type="term" value="F:peptide-N4-(N-acetyl-beta-glucosaminyl)asparagine amidase activity"/>
    <property type="evidence" value="ECO:0007669"/>
    <property type="project" value="TreeGrafter"/>
</dbReference>
<dbReference type="Pfam" id="PF03835">
    <property type="entry name" value="Rad4"/>
    <property type="match status" value="1"/>
</dbReference>
<dbReference type="Gene3D" id="3.10.620.30">
    <property type="match status" value="2"/>
</dbReference>